<sequence length="311" mass="33401">MNKTWPVQHWIKEIGRGARGARDLDRLAARDLFGALLDGEVDDLALGALLLGLRIKGESCAELLGFAEALALRTQTLQVPAGPRLVVLPSLNGARKLFNAMPLLALHLAAQGQPVLVHGRFDFGPERANTLALFEALGHAPCSSLSEAQARLATQRLAVLPTALLCPGLDRLMALRTRMGVRNCGHTLAKLLDPAPGRSLRVIALTHGEFIDRIGQALPELTVGGGAALLMQGCEGEAYPHPRRPAAWAAALDGRPQPLPSSEADLDAALQARAATQAEEVSALREALEQGPAMWPRRWSEWVDEVRQLAK</sequence>
<dbReference type="PANTHER" id="PTHR43285">
    <property type="entry name" value="ANTHRANILATE PHOSPHORIBOSYLTRANSFERASE"/>
    <property type="match status" value="1"/>
</dbReference>
<dbReference type="InterPro" id="IPR017459">
    <property type="entry name" value="Glycosyl_Trfase_fam3_N_dom"/>
</dbReference>
<feature type="domain" description="Glycosyl transferase family 3 N-terminal" evidence="3">
    <location>
        <begin position="11"/>
        <end position="70"/>
    </location>
</feature>
<dbReference type="EMBL" id="JACHHO010000001">
    <property type="protein sequence ID" value="MBB5203560.1"/>
    <property type="molecule type" value="Genomic_DNA"/>
</dbReference>
<gene>
    <name evidence="4" type="ORF">HNQ51_000853</name>
</gene>
<dbReference type="InterPro" id="IPR005940">
    <property type="entry name" value="Anthranilate_Pribosyl_Tfrase"/>
</dbReference>
<keyword evidence="5" id="KW-1185">Reference proteome</keyword>
<dbReference type="GO" id="GO:0004048">
    <property type="term" value="F:anthranilate phosphoribosyltransferase activity"/>
    <property type="evidence" value="ECO:0007669"/>
    <property type="project" value="InterPro"/>
</dbReference>
<dbReference type="Gene3D" id="3.40.1030.10">
    <property type="entry name" value="Nucleoside phosphorylase/phosphoribosyltransferase catalytic domain"/>
    <property type="match status" value="1"/>
</dbReference>
<dbReference type="NCBIfam" id="NF006005">
    <property type="entry name" value="PRK08136.1"/>
    <property type="match status" value="1"/>
</dbReference>
<evidence type="ECO:0000313" key="5">
    <source>
        <dbReference type="Proteomes" id="UP000554837"/>
    </source>
</evidence>
<evidence type="ECO:0000256" key="1">
    <source>
        <dbReference type="ARBA" id="ARBA00022676"/>
    </source>
</evidence>
<evidence type="ECO:0000259" key="3">
    <source>
        <dbReference type="Pfam" id="PF02885"/>
    </source>
</evidence>
<keyword evidence="1 4" id="KW-0328">Glycosyltransferase</keyword>
<evidence type="ECO:0000256" key="2">
    <source>
        <dbReference type="ARBA" id="ARBA00022679"/>
    </source>
</evidence>
<dbReference type="RefSeq" id="WP_138857394.1">
    <property type="nucleotide sequence ID" value="NZ_CP040709.1"/>
</dbReference>
<comment type="caution">
    <text evidence="4">The sequence shown here is derived from an EMBL/GenBank/DDBJ whole genome shotgun (WGS) entry which is preliminary data.</text>
</comment>
<keyword evidence="2 4" id="KW-0808">Transferase</keyword>
<name>A0A840S4W2_9BURK</name>
<accession>A0A840S4W2</accession>
<proteinExistence type="predicted"/>
<dbReference type="SUPFAM" id="SSF47648">
    <property type="entry name" value="Nucleoside phosphorylase/phosphoribosyltransferase N-terminal domain"/>
    <property type="match status" value="1"/>
</dbReference>
<protein>
    <submittedName>
        <fullName evidence="4">Anthranilate phosphoribosyltransferase</fullName>
    </submittedName>
</protein>
<dbReference type="GO" id="GO:0000162">
    <property type="term" value="P:L-tryptophan biosynthetic process"/>
    <property type="evidence" value="ECO:0007669"/>
    <property type="project" value="InterPro"/>
</dbReference>
<dbReference type="InterPro" id="IPR035902">
    <property type="entry name" value="Nuc_phospho_transferase"/>
</dbReference>
<dbReference type="InterPro" id="IPR036320">
    <property type="entry name" value="Glycosyl_Trfase_fam3_N_dom_sf"/>
</dbReference>
<evidence type="ECO:0000313" key="4">
    <source>
        <dbReference type="EMBL" id="MBB5203560.1"/>
    </source>
</evidence>
<dbReference type="GO" id="GO:0005829">
    <property type="term" value="C:cytosol"/>
    <property type="evidence" value="ECO:0007669"/>
    <property type="project" value="TreeGrafter"/>
</dbReference>
<dbReference type="PANTHER" id="PTHR43285:SF4">
    <property type="entry name" value="TRANSFERASE"/>
    <property type="match status" value="1"/>
</dbReference>
<dbReference type="SUPFAM" id="SSF52418">
    <property type="entry name" value="Nucleoside phosphorylase/phosphoribosyltransferase catalytic domain"/>
    <property type="match status" value="1"/>
</dbReference>
<dbReference type="Gene3D" id="1.20.970.10">
    <property type="entry name" value="Transferase, Pyrimidine Nucleoside Phosphorylase, Chain C"/>
    <property type="match status" value="1"/>
</dbReference>
<dbReference type="Proteomes" id="UP000554837">
    <property type="component" value="Unassembled WGS sequence"/>
</dbReference>
<dbReference type="AlphaFoldDB" id="A0A840S4W2"/>
<dbReference type="OrthoDB" id="9768896at2"/>
<dbReference type="Pfam" id="PF02885">
    <property type="entry name" value="Glycos_trans_3N"/>
    <property type="match status" value="1"/>
</dbReference>
<organism evidence="4 5">
    <name type="scientific">Inhella inkyongensis</name>
    <dbReference type="NCBI Taxonomy" id="392593"/>
    <lineage>
        <taxon>Bacteria</taxon>
        <taxon>Pseudomonadati</taxon>
        <taxon>Pseudomonadota</taxon>
        <taxon>Betaproteobacteria</taxon>
        <taxon>Burkholderiales</taxon>
        <taxon>Sphaerotilaceae</taxon>
        <taxon>Inhella</taxon>
    </lineage>
</organism>
<reference evidence="4 5" key="1">
    <citation type="submission" date="2020-08" db="EMBL/GenBank/DDBJ databases">
        <title>Genomic Encyclopedia of Type Strains, Phase IV (KMG-IV): sequencing the most valuable type-strain genomes for metagenomic binning, comparative biology and taxonomic classification.</title>
        <authorList>
            <person name="Goeker M."/>
        </authorList>
    </citation>
    <scope>NUCLEOTIDE SEQUENCE [LARGE SCALE GENOMIC DNA]</scope>
    <source>
        <strain evidence="4 5">DSM 23958</strain>
    </source>
</reference>